<name>A0AB39CDQ9_9VIRU</name>
<proteinExistence type="predicted"/>
<dbReference type="EMBL" id="PQ015379">
    <property type="protein sequence ID" value="XDJ14990.1"/>
    <property type="molecule type" value="Genomic_DNA"/>
</dbReference>
<accession>A0AB39CDQ9</accession>
<protein>
    <submittedName>
        <fullName evidence="1">Uncharacterized protein</fullName>
    </submittedName>
</protein>
<sequence length="276" mass="31894">MSRYTPIRNSALTECLKRHKFVKQDDLNGDERTLWEHKDDMNLTVAIYGDSVGVEIYGFVDVQRPDGDKKKIAEDAVVEIDRQVGLFNKRLEQFHALQAEILAWCKSVGVVGKFVQNKIDPENFEFRIKAFKDDALFVLAFRGQDPFVLEIDYNEHQVDTLDSVTPYLLGYEFSDWPGELAKFVVKGKSIFTWGNVGDLRPFFYRYGGMTSIKEHEATVTRVTEDPVLAQLMEGQASDTQTYWELRFRFKVNAKNFEQVRTGQVRFFDLTAEETAQ</sequence>
<organism evidence="1">
    <name type="scientific">Pseudomonas phage HRDY3</name>
    <dbReference type="NCBI Taxonomy" id="3236930"/>
    <lineage>
        <taxon>Viruses</taxon>
    </lineage>
</organism>
<reference evidence="1" key="1">
    <citation type="submission" date="2024-07" db="EMBL/GenBank/DDBJ databases">
        <authorList>
            <person name="Bringhurst R.M."/>
            <person name="Homer T.E."/>
        </authorList>
    </citation>
    <scope>NUCLEOTIDE SEQUENCE</scope>
</reference>
<evidence type="ECO:0000313" key="1">
    <source>
        <dbReference type="EMBL" id="XDJ14990.1"/>
    </source>
</evidence>